<feature type="compositionally biased region" description="Basic and acidic residues" evidence="1">
    <location>
        <begin position="36"/>
        <end position="46"/>
    </location>
</feature>
<gene>
    <name evidence="2" type="ORF">AU492_03135</name>
    <name evidence="3" type="ORF">EC392_00845</name>
</gene>
<organism evidence="3 5">
    <name type="scientific">Lonsdalea populi</name>
    <dbReference type="NCBI Taxonomy" id="1172565"/>
    <lineage>
        <taxon>Bacteria</taxon>
        <taxon>Pseudomonadati</taxon>
        <taxon>Pseudomonadota</taxon>
        <taxon>Gammaproteobacteria</taxon>
        <taxon>Enterobacterales</taxon>
        <taxon>Pectobacteriaceae</taxon>
        <taxon>Lonsdalea</taxon>
    </lineage>
</organism>
<keyword evidence="4" id="KW-1185">Reference proteome</keyword>
<sequence>MSPYLPPATSSSASRQALTPPAEKTLPRSRGSAAHFGDDATDRPPDFELLLASPPLNFYTPGATAVHADLTSAGSTPYLSALSAENVTMSLTTALHAELAARNDLASHGPFSFSLQLPQLGGIDVRMSTLQPIGWEVMLRFQRSPCQQVLRQRESCRRALSSALGCPIRLGFEVQEEP</sequence>
<reference evidence="2 4" key="1">
    <citation type="submission" date="2016-02" db="EMBL/GenBank/DDBJ databases">
        <title>Species-wide whole genome sequencing reveals diversity, host range in Lonsdalea quercina.</title>
        <authorList>
            <person name="Li Y."/>
        </authorList>
    </citation>
    <scope>NUCLEOTIDE SEQUENCE [LARGE SCALE GENOMIC DNA]</scope>
    <source>
        <strain evidence="2 4">CFCC 12721</strain>
    </source>
</reference>
<dbReference type="RefSeq" id="WP_085684231.1">
    <property type="nucleotide sequence ID" value="NZ_CP065534.1"/>
</dbReference>
<accession>A0A3N0UW08</accession>
<dbReference type="EMBL" id="LUSW01000005">
    <property type="protein sequence ID" value="RAT36872.1"/>
    <property type="molecule type" value="Genomic_DNA"/>
</dbReference>
<reference evidence="3 5" key="2">
    <citation type="submission" date="2018-10" db="EMBL/GenBank/DDBJ databases">
        <title>New species genome.</title>
        <authorList>
            <person name="Li Y."/>
        </authorList>
    </citation>
    <scope>NUCLEOTIDE SEQUENCE [LARGE SCALE GENOMIC DNA]</scope>
    <source>
        <strain evidence="3 5">L6_4B</strain>
    </source>
</reference>
<feature type="compositionally biased region" description="Polar residues" evidence="1">
    <location>
        <begin position="8"/>
        <end position="17"/>
    </location>
</feature>
<dbReference type="CDD" id="cd17468">
    <property type="entry name" value="T3SS_HrpP_C"/>
    <property type="match status" value="1"/>
</dbReference>
<dbReference type="EMBL" id="RJUJ01000001">
    <property type="protein sequence ID" value="ROH84727.1"/>
    <property type="molecule type" value="Genomic_DNA"/>
</dbReference>
<protein>
    <recommendedName>
        <fullName evidence="6">Flagellar hook-length control protein FliK</fullName>
    </recommendedName>
</protein>
<dbReference type="STRING" id="1172565.AU508_01005"/>
<evidence type="ECO:0000313" key="5">
    <source>
        <dbReference type="Proteomes" id="UP000274511"/>
    </source>
</evidence>
<evidence type="ECO:0000313" key="2">
    <source>
        <dbReference type="EMBL" id="RAT36872.1"/>
    </source>
</evidence>
<evidence type="ECO:0000256" key="1">
    <source>
        <dbReference type="SAM" id="MobiDB-lite"/>
    </source>
</evidence>
<feature type="region of interest" description="Disordered" evidence="1">
    <location>
        <begin position="1"/>
        <end position="47"/>
    </location>
</feature>
<dbReference type="OrthoDB" id="6434152at2"/>
<evidence type="ECO:0000313" key="4">
    <source>
        <dbReference type="Proteomes" id="UP000250186"/>
    </source>
</evidence>
<proteinExistence type="predicted"/>
<dbReference type="AlphaFoldDB" id="A0A3N0UW08"/>
<evidence type="ECO:0008006" key="6">
    <source>
        <dbReference type="Google" id="ProtNLM"/>
    </source>
</evidence>
<name>A0A3N0UW08_9GAMM</name>
<dbReference type="GeneID" id="61121952"/>
<dbReference type="Proteomes" id="UP000250186">
    <property type="component" value="Unassembled WGS sequence"/>
</dbReference>
<dbReference type="Proteomes" id="UP000274511">
    <property type="component" value="Unassembled WGS sequence"/>
</dbReference>
<evidence type="ECO:0000313" key="3">
    <source>
        <dbReference type="EMBL" id="ROH84727.1"/>
    </source>
</evidence>
<dbReference type="InterPro" id="IPR049757">
    <property type="entry name" value="T3SS_HrpP-like_C"/>
</dbReference>
<comment type="caution">
    <text evidence="3">The sequence shown here is derived from an EMBL/GenBank/DDBJ whole genome shotgun (WGS) entry which is preliminary data.</text>
</comment>